<sequence length="278" mass="30730">MFKCAGDMQDKTIINRIMLRFRPIAPKPVTGDSASGESLGGYKNSIVSSRRKKRKYVRVSKNCRNSGKKISKRVSDQGTGDGPTNKETILPLMPEKADLDGTAGVSSVPGDLEQPMNLSLKTNIPVTDEVAGTRVADRTVVESWVTVESVTDTCMDDGALGRTDVEKMKNLERDTCPGFISDGSNRVVWVNEAYKRMVTGTQQDGGGQPPDAVVSLVMKERLLPYTQYLYRAFSCHVGVQYTWRKDKYTKMVPCDVWRMDSGGYAWRLDVKAALSLGI</sequence>
<feature type="region of interest" description="Disordered" evidence="1">
    <location>
        <begin position="27"/>
        <end position="89"/>
    </location>
</feature>
<organism evidence="3 4">
    <name type="scientific">Rubroshorea leprosula</name>
    <dbReference type="NCBI Taxonomy" id="152421"/>
    <lineage>
        <taxon>Eukaryota</taxon>
        <taxon>Viridiplantae</taxon>
        <taxon>Streptophyta</taxon>
        <taxon>Embryophyta</taxon>
        <taxon>Tracheophyta</taxon>
        <taxon>Spermatophyta</taxon>
        <taxon>Magnoliopsida</taxon>
        <taxon>eudicotyledons</taxon>
        <taxon>Gunneridae</taxon>
        <taxon>Pentapetalae</taxon>
        <taxon>rosids</taxon>
        <taxon>malvids</taxon>
        <taxon>Malvales</taxon>
        <taxon>Dipterocarpaceae</taxon>
        <taxon>Rubroshorea</taxon>
    </lineage>
</organism>
<protein>
    <recommendedName>
        <fullName evidence="2">DUF7950 domain-containing protein</fullName>
    </recommendedName>
</protein>
<keyword evidence="4" id="KW-1185">Reference proteome</keyword>
<dbReference type="AlphaFoldDB" id="A0AAV5LV31"/>
<dbReference type="EMBL" id="BPVZ01000149">
    <property type="protein sequence ID" value="GKV41344.1"/>
    <property type="molecule type" value="Genomic_DNA"/>
</dbReference>
<dbReference type="Proteomes" id="UP001054252">
    <property type="component" value="Unassembled WGS sequence"/>
</dbReference>
<comment type="caution">
    <text evidence="3">The sequence shown here is derived from an EMBL/GenBank/DDBJ whole genome shotgun (WGS) entry which is preliminary data.</text>
</comment>
<accession>A0AAV5LV31</accession>
<evidence type="ECO:0000259" key="2">
    <source>
        <dbReference type="Pfam" id="PF25821"/>
    </source>
</evidence>
<dbReference type="InterPro" id="IPR057710">
    <property type="entry name" value="DUF7950"/>
</dbReference>
<proteinExistence type="predicted"/>
<feature type="compositionally biased region" description="Basic residues" evidence="1">
    <location>
        <begin position="49"/>
        <end position="58"/>
    </location>
</feature>
<dbReference type="Pfam" id="PF25821">
    <property type="entry name" value="DUF7950"/>
    <property type="match status" value="1"/>
</dbReference>
<evidence type="ECO:0000313" key="3">
    <source>
        <dbReference type="EMBL" id="GKV41344.1"/>
    </source>
</evidence>
<evidence type="ECO:0000256" key="1">
    <source>
        <dbReference type="SAM" id="MobiDB-lite"/>
    </source>
</evidence>
<name>A0AAV5LV31_9ROSI</name>
<dbReference type="PANTHER" id="PTHR33595:SF4">
    <property type="entry name" value="EMB|CAB62340.1"/>
    <property type="match status" value="1"/>
</dbReference>
<evidence type="ECO:0000313" key="4">
    <source>
        <dbReference type="Proteomes" id="UP001054252"/>
    </source>
</evidence>
<reference evidence="3 4" key="1">
    <citation type="journal article" date="2021" name="Commun. Biol.">
        <title>The genome of Shorea leprosula (Dipterocarpaceae) highlights the ecological relevance of drought in aseasonal tropical rainforests.</title>
        <authorList>
            <person name="Ng K.K.S."/>
            <person name="Kobayashi M.J."/>
            <person name="Fawcett J.A."/>
            <person name="Hatakeyama M."/>
            <person name="Paape T."/>
            <person name="Ng C.H."/>
            <person name="Ang C.C."/>
            <person name="Tnah L.H."/>
            <person name="Lee C.T."/>
            <person name="Nishiyama T."/>
            <person name="Sese J."/>
            <person name="O'Brien M.J."/>
            <person name="Copetti D."/>
            <person name="Mohd Noor M.I."/>
            <person name="Ong R.C."/>
            <person name="Putra M."/>
            <person name="Sireger I.Z."/>
            <person name="Indrioko S."/>
            <person name="Kosugi Y."/>
            <person name="Izuno A."/>
            <person name="Isagi Y."/>
            <person name="Lee S.L."/>
            <person name="Shimizu K.K."/>
        </authorList>
    </citation>
    <scope>NUCLEOTIDE SEQUENCE [LARGE SCALE GENOMIC DNA]</scope>
    <source>
        <strain evidence="3">214</strain>
    </source>
</reference>
<feature type="domain" description="DUF7950" evidence="2">
    <location>
        <begin position="141"/>
        <end position="275"/>
    </location>
</feature>
<gene>
    <name evidence="3" type="ORF">SLEP1_g48888</name>
</gene>
<dbReference type="PANTHER" id="PTHR33595">
    <property type="entry name" value="VON WILLEBRAND FACTOR A DOMAIN PROTEIN"/>
    <property type="match status" value="1"/>
</dbReference>